<dbReference type="OrthoDB" id="1892291at2759"/>
<keyword evidence="2" id="KW-1185">Reference proteome</keyword>
<reference evidence="1 2" key="1">
    <citation type="submission" date="2017-07" db="EMBL/GenBank/DDBJ databases">
        <title>An improved, manually edited Actinidia chinensis var. chinensis (kiwifruit) genome highlights the challenges associated with draft genomes and gene prediction in plants.</title>
        <authorList>
            <person name="Pilkington S."/>
            <person name="Crowhurst R."/>
            <person name="Hilario E."/>
            <person name="Nardozza S."/>
            <person name="Fraser L."/>
            <person name="Peng Y."/>
            <person name="Gunaseelan K."/>
            <person name="Simpson R."/>
            <person name="Tahir J."/>
            <person name="Deroles S."/>
            <person name="Templeton K."/>
            <person name="Luo Z."/>
            <person name="Davy M."/>
            <person name="Cheng C."/>
            <person name="Mcneilage M."/>
            <person name="Scaglione D."/>
            <person name="Liu Y."/>
            <person name="Zhang Q."/>
            <person name="Datson P."/>
            <person name="De Silva N."/>
            <person name="Gardiner S."/>
            <person name="Bassett H."/>
            <person name="Chagne D."/>
            <person name="Mccallum J."/>
            <person name="Dzierzon H."/>
            <person name="Deng C."/>
            <person name="Wang Y.-Y."/>
            <person name="Barron N."/>
            <person name="Manako K."/>
            <person name="Bowen J."/>
            <person name="Foster T."/>
            <person name="Erridge Z."/>
            <person name="Tiffin H."/>
            <person name="Waite C."/>
            <person name="Davies K."/>
            <person name="Grierson E."/>
            <person name="Laing W."/>
            <person name="Kirk R."/>
            <person name="Chen X."/>
            <person name="Wood M."/>
            <person name="Montefiori M."/>
            <person name="Brummell D."/>
            <person name="Schwinn K."/>
            <person name="Catanach A."/>
            <person name="Fullerton C."/>
            <person name="Li D."/>
            <person name="Meiyalaghan S."/>
            <person name="Nieuwenhuizen N."/>
            <person name="Read N."/>
            <person name="Prakash R."/>
            <person name="Hunter D."/>
            <person name="Zhang H."/>
            <person name="Mckenzie M."/>
            <person name="Knabel M."/>
            <person name="Harris A."/>
            <person name="Allan A."/>
            <person name="Chen A."/>
            <person name="Janssen B."/>
            <person name="Plunkett B."/>
            <person name="Dwamena C."/>
            <person name="Voogd C."/>
            <person name="Leif D."/>
            <person name="Lafferty D."/>
            <person name="Souleyre E."/>
            <person name="Varkonyi-Gasic E."/>
            <person name="Gambi F."/>
            <person name="Hanley J."/>
            <person name="Yao J.-L."/>
            <person name="Cheung J."/>
            <person name="David K."/>
            <person name="Warren B."/>
            <person name="Marsh K."/>
            <person name="Snowden K."/>
            <person name="Lin-Wang K."/>
            <person name="Brian L."/>
            <person name="Martinez-Sanchez M."/>
            <person name="Wang M."/>
            <person name="Ileperuma N."/>
            <person name="Macnee N."/>
            <person name="Campin R."/>
            <person name="Mcatee P."/>
            <person name="Drummond R."/>
            <person name="Espley R."/>
            <person name="Ireland H."/>
            <person name="Wu R."/>
            <person name="Atkinson R."/>
            <person name="Karunairetnam S."/>
            <person name="Bulley S."/>
            <person name="Chunkath S."/>
            <person name="Hanley Z."/>
            <person name="Storey R."/>
            <person name="Thrimawithana A."/>
            <person name="Thomson S."/>
            <person name="David C."/>
            <person name="Testolin R."/>
        </authorList>
    </citation>
    <scope>NUCLEOTIDE SEQUENCE [LARGE SCALE GENOMIC DNA]</scope>
    <source>
        <strain evidence="2">cv. Red5</strain>
        <tissue evidence="1">Young leaf</tissue>
    </source>
</reference>
<dbReference type="Gramene" id="PSS08190">
    <property type="protein sequence ID" value="PSS08190"/>
    <property type="gene ID" value="CEY00_Acc18564"/>
</dbReference>
<sequence>MVASRLFSLFGASIFHNRTALSTSPPIRFNNLFPSVTPPLRFRRRRYTSSSAAIDINSIPCNNLETTTSDSGHPWPEWVAFVDRLKAKGYFAGDSSPAAAPVEDEVCGSDKNFYKDMNLLKDASLIFARDRF</sequence>
<dbReference type="Proteomes" id="UP000241394">
    <property type="component" value="Chromosome LG16"/>
</dbReference>
<organism evidence="1 2">
    <name type="scientific">Actinidia chinensis var. chinensis</name>
    <name type="common">Chinese soft-hair kiwi</name>
    <dbReference type="NCBI Taxonomy" id="1590841"/>
    <lineage>
        <taxon>Eukaryota</taxon>
        <taxon>Viridiplantae</taxon>
        <taxon>Streptophyta</taxon>
        <taxon>Embryophyta</taxon>
        <taxon>Tracheophyta</taxon>
        <taxon>Spermatophyta</taxon>
        <taxon>Magnoliopsida</taxon>
        <taxon>eudicotyledons</taxon>
        <taxon>Gunneridae</taxon>
        <taxon>Pentapetalae</taxon>
        <taxon>asterids</taxon>
        <taxon>Ericales</taxon>
        <taxon>Actinidiaceae</taxon>
        <taxon>Actinidia</taxon>
    </lineage>
</organism>
<gene>
    <name evidence="1" type="ORF">CEY00_Acc18564</name>
</gene>
<evidence type="ECO:0000313" key="2">
    <source>
        <dbReference type="Proteomes" id="UP000241394"/>
    </source>
</evidence>
<dbReference type="STRING" id="1590841.A0A2R6QHT1"/>
<reference evidence="2" key="2">
    <citation type="journal article" date="2018" name="BMC Genomics">
        <title>A manually annotated Actinidia chinensis var. chinensis (kiwifruit) genome highlights the challenges associated with draft genomes and gene prediction in plants.</title>
        <authorList>
            <person name="Pilkington S.M."/>
            <person name="Crowhurst R."/>
            <person name="Hilario E."/>
            <person name="Nardozza S."/>
            <person name="Fraser L."/>
            <person name="Peng Y."/>
            <person name="Gunaseelan K."/>
            <person name="Simpson R."/>
            <person name="Tahir J."/>
            <person name="Deroles S.C."/>
            <person name="Templeton K."/>
            <person name="Luo Z."/>
            <person name="Davy M."/>
            <person name="Cheng C."/>
            <person name="McNeilage M."/>
            <person name="Scaglione D."/>
            <person name="Liu Y."/>
            <person name="Zhang Q."/>
            <person name="Datson P."/>
            <person name="De Silva N."/>
            <person name="Gardiner S.E."/>
            <person name="Bassett H."/>
            <person name="Chagne D."/>
            <person name="McCallum J."/>
            <person name="Dzierzon H."/>
            <person name="Deng C."/>
            <person name="Wang Y.Y."/>
            <person name="Barron L."/>
            <person name="Manako K."/>
            <person name="Bowen J."/>
            <person name="Foster T.M."/>
            <person name="Erridge Z.A."/>
            <person name="Tiffin H."/>
            <person name="Waite C.N."/>
            <person name="Davies K.M."/>
            <person name="Grierson E.P."/>
            <person name="Laing W.A."/>
            <person name="Kirk R."/>
            <person name="Chen X."/>
            <person name="Wood M."/>
            <person name="Montefiori M."/>
            <person name="Brummell D.A."/>
            <person name="Schwinn K.E."/>
            <person name="Catanach A."/>
            <person name="Fullerton C."/>
            <person name="Li D."/>
            <person name="Meiyalaghan S."/>
            <person name="Nieuwenhuizen N."/>
            <person name="Read N."/>
            <person name="Prakash R."/>
            <person name="Hunter D."/>
            <person name="Zhang H."/>
            <person name="McKenzie M."/>
            <person name="Knabel M."/>
            <person name="Harris A."/>
            <person name="Allan A.C."/>
            <person name="Gleave A."/>
            <person name="Chen A."/>
            <person name="Janssen B.J."/>
            <person name="Plunkett B."/>
            <person name="Ampomah-Dwamena C."/>
            <person name="Voogd C."/>
            <person name="Leif D."/>
            <person name="Lafferty D."/>
            <person name="Souleyre E.J.F."/>
            <person name="Varkonyi-Gasic E."/>
            <person name="Gambi F."/>
            <person name="Hanley J."/>
            <person name="Yao J.L."/>
            <person name="Cheung J."/>
            <person name="David K.M."/>
            <person name="Warren B."/>
            <person name="Marsh K."/>
            <person name="Snowden K.C."/>
            <person name="Lin-Wang K."/>
            <person name="Brian L."/>
            <person name="Martinez-Sanchez M."/>
            <person name="Wang M."/>
            <person name="Ileperuma N."/>
            <person name="Macnee N."/>
            <person name="Campin R."/>
            <person name="McAtee P."/>
            <person name="Drummond R.S.M."/>
            <person name="Espley R.V."/>
            <person name="Ireland H.S."/>
            <person name="Wu R."/>
            <person name="Atkinson R.G."/>
            <person name="Karunairetnam S."/>
            <person name="Bulley S."/>
            <person name="Chunkath S."/>
            <person name="Hanley Z."/>
            <person name="Storey R."/>
            <person name="Thrimawithana A.H."/>
            <person name="Thomson S."/>
            <person name="David C."/>
            <person name="Testolin R."/>
            <person name="Huang H."/>
            <person name="Hellens R.P."/>
            <person name="Schaffer R.J."/>
        </authorList>
    </citation>
    <scope>NUCLEOTIDE SEQUENCE [LARGE SCALE GENOMIC DNA]</scope>
    <source>
        <strain evidence="2">cv. Red5</strain>
    </source>
</reference>
<dbReference type="InParanoid" id="A0A2R6QHT1"/>
<keyword evidence="1" id="KW-0251">Elongation factor</keyword>
<dbReference type="AlphaFoldDB" id="A0A2R6QHT1"/>
<name>A0A2R6QHT1_ACTCC</name>
<comment type="caution">
    <text evidence="1">The sequence shown here is derived from an EMBL/GenBank/DDBJ whole genome shotgun (WGS) entry which is preliminary data.</text>
</comment>
<evidence type="ECO:0000313" key="1">
    <source>
        <dbReference type="EMBL" id="PSS08190.1"/>
    </source>
</evidence>
<keyword evidence="1" id="KW-0648">Protein biosynthesis</keyword>
<dbReference type="GO" id="GO:0003746">
    <property type="term" value="F:translation elongation factor activity"/>
    <property type="evidence" value="ECO:0007669"/>
    <property type="project" value="UniProtKB-KW"/>
</dbReference>
<accession>A0A2R6QHT1</accession>
<proteinExistence type="predicted"/>
<protein>
    <submittedName>
        <fullName evidence="1">Elongation factor Ts like</fullName>
    </submittedName>
</protein>
<dbReference type="EMBL" id="NKQK01000016">
    <property type="protein sequence ID" value="PSS08190.1"/>
    <property type="molecule type" value="Genomic_DNA"/>
</dbReference>